<gene>
    <name evidence="1" type="ORF">LSH36_548g00003</name>
</gene>
<proteinExistence type="predicted"/>
<evidence type="ECO:0000313" key="2">
    <source>
        <dbReference type="Proteomes" id="UP001208570"/>
    </source>
</evidence>
<dbReference type="EMBL" id="JAODUP010000548">
    <property type="protein sequence ID" value="KAK2147521.1"/>
    <property type="molecule type" value="Genomic_DNA"/>
</dbReference>
<name>A0AAD9MXM7_9ANNE</name>
<comment type="caution">
    <text evidence="1">The sequence shown here is derived from an EMBL/GenBank/DDBJ whole genome shotgun (WGS) entry which is preliminary data.</text>
</comment>
<sequence>MSLHQNFKQGQRYNFTVCLEGPLHGRISTDWFIEWMEANTIFDAQKILIHNLSIPFKTVYKLLETNWITLGS</sequence>
<dbReference type="AlphaFoldDB" id="A0AAD9MXM7"/>
<keyword evidence="2" id="KW-1185">Reference proteome</keyword>
<evidence type="ECO:0000313" key="1">
    <source>
        <dbReference type="EMBL" id="KAK2147521.1"/>
    </source>
</evidence>
<organism evidence="1 2">
    <name type="scientific">Paralvinella palmiformis</name>
    <dbReference type="NCBI Taxonomy" id="53620"/>
    <lineage>
        <taxon>Eukaryota</taxon>
        <taxon>Metazoa</taxon>
        <taxon>Spiralia</taxon>
        <taxon>Lophotrochozoa</taxon>
        <taxon>Annelida</taxon>
        <taxon>Polychaeta</taxon>
        <taxon>Sedentaria</taxon>
        <taxon>Canalipalpata</taxon>
        <taxon>Terebellida</taxon>
        <taxon>Terebelliformia</taxon>
        <taxon>Alvinellidae</taxon>
        <taxon>Paralvinella</taxon>
    </lineage>
</organism>
<accession>A0AAD9MXM7</accession>
<protein>
    <submittedName>
        <fullName evidence="1">Uncharacterized protein</fullName>
    </submittedName>
</protein>
<reference evidence="1" key="1">
    <citation type="journal article" date="2023" name="Mol. Biol. Evol.">
        <title>Third-Generation Sequencing Reveals the Adaptive Role of the Epigenome in Three Deep-Sea Polychaetes.</title>
        <authorList>
            <person name="Perez M."/>
            <person name="Aroh O."/>
            <person name="Sun Y."/>
            <person name="Lan Y."/>
            <person name="Juniper S.K."/>
            <person name="Young C.R."/>
            <person name="Angers B."/>
            <person name="Qian P.Y."/>
        </authorList>
    </citation>
    <scope>NUCLEOTIDE SEQUENCE</scope>
    <source>
        <strain evidence="1">P08H-3</strain>
    </source>
</reference>
<dbReference type="Proteomes" id="UP001208570">
    <property type="component" value="Unassembled WGS sequence"/>
</dbReference>